<feature type="region of interest" description="Disordered" evidence="4">
    <location>
        <begin position="1783"/>
        <end position="1839"/>
    </location>
</feature>
<dbReference type="Proteomes" id="UP000215335">
    <property type="component" value="Unassembled WGS sequence"/>
</dbReference>
<dbReference type="PANTHER" id="PTHR14396:SF10">
    <property type="entry name" value="CLASPIN"/>
    <property type="match status" value="1"/>
</dbReference>
<feature type="compositionally biased region" description="Basic and acidic residues" evidence="4">
    <location>
        <begin position="295"/>
        <end position="311"/>
    </location>
</feature>
<feature type="compositionally biased region" description="Acidic residues" evidence="4">
    <location>
        <begin position="952"/>
        <end position="977"/>
    </location>
</feature>
<feature type="compositionally biased region" description="Basic residues" evidence="4">
    <location>
        <begin position="1456"/>
        <end position="1470"/>
    </location>
</feature>
<evidence type="ECO:0000256" key="4">
    <source>
        <dbReference type="SAM" id="MobiDB-lite"/>
    </source>
</evidence>
<sequence>MATIAVQVVTEEIEKISTENVVRKSRSETVTEALVALPSKNIDDDSGILTCTNSNNEKSSQSVEQSSIGKTLPDEHENKLSQEANKLSLDSRCSQESRASSCTTKSSCSSVSKKSESASSRYTNENSNSSYSSTVKGSQKVCNEDEDSRSSIFSTTSTVKTSQHTSYKSDDDSNSRSSFKSPNKSSPEKQSNNESNFKRSQSVHSEDDDSNSTMVSSNSRSTTRNSQPVVEKSDDESNTRSSFQLASKNSSPEKASDSKKSTPEKDSDSKQSQPKKYFNIIDSDSEDDITIPQRSKSDKVQSESDSDESKSLKSSKSGKKQKIKNKRKLVDSDSDEEPVKTDKGSRKKQTDSGGSDNESEKESNSHNKSNKISNIIDSDSESGSDNPSEHGSNASSGEEKDASKKTKKEKKLEKKRAGSARASKDAAMQQIHSETQRLMREAEISLPYHRPKQRTLEEFLSRKKIMSDIPKNLTFAEKVKMFPEVISKVVQEKEEEAEIFYKSSDSEEEQDEPMEVDEAGTAKKDNENTNENETATAVGIADTQKLTQDHIQDSHDKMTILQRRSLDFGVPRKLFLEDMDENGPTENTPLSEPERVHTDESINTDITVLEKKPREVKTGIREASVPRKLFTGQEMDMDVDTNEDDKCMPEEKNEEIITMPENIENIDKNTEKMNKSTLGNSNEEILLNLSETENDINDEKKSSESSENSDSERNKDQESIVISETPYISNKEIAKTNRALLVSSKDQIIIENKENESSNKEEQKDTDDLILELASESKDVNDDEIIDRDILRADFALPKDLDEPVVKKPSMKEIILANALKNKPMIKASPGSTIDFTESSGQMKEGVTQLLDRFARHSATYRPRINEISEVKTIRTEGTGNEITIVEEVLPFTKSIIEDDPKKDRKPGEKLQKLREDLKRKIASARNEEWKQREEKDKEEEEEEAKCKGEDFYEGLPDEEEELEDEVSTESEPEEDDVPMKESRRPKCAFGDEEAEESEDENAAVFCVNENEEDEEEDEEVEDEEEEEEEEEQECGKEEIDDKPKKLRRIIRPFDDDSNESKSSVSNDAKSKLFPGSNRVCNKTDEDIFASQASHGSEDLETDSIPPFQSRDRCGSDSRSQACKTPLPKPNNLLSMVSPITQLTALNTSYDSTRKSASKTPNALNLGPVGTSVENTPTEDSANRPPANCNMEKMIGLQKKLFEDPPDTVNDDELLQICSGRFTNTQSTIRPPNTMSQNGVTDSQLMELCSGAFVSQPSDMKELESDNVDSSRPEFGDETSQDITLTLDDDDDSKSSPTKTVSSLKRSDESMFSNDSKSPVKLPTFGGTSFKNPMEAWLKRGNDKPVVETQQKSDQVTDSQLMDLCSGAFTSQAVNLKALEENDSPQIHDDASQDFNLTLDDNSNSPFKKTLQNQKTKLIEQPKKKVTAFDDDSNAPRTNFAIVSSSDEEDGEVKKDRPKKKLLKKKKVKKLTLSDDEDEDEAKEFSDGEESELDEEEEEDEEKFVDYDSEENEVVVVPKKEIKKVAKNFLENEAELSESDWDSADEDEQGMDKLEFEEADAEEIDEDKMKEQLDRVHMKQVMDEDQREVRMLQELLFDDGDLHSEGAGRERKFKWKNIDSLGDFGLTPRTDDNGEEIDDEVDAEMEVQMRKMRYEQQKFLEEKQKSLDVAINEDFSESQLFNRGLKVVTVRSTTKTSIEEQKLVKSSSVGNSTNILMAKGVTNVSKKTITNSKSLSFSNMKGSFLSRGDETLVRIAQNLPEKSKMSTSAGRKGNFVFQHLSPSVSNAAKDDSEQENDNTPDQEKNKRKRKMFASQSSGQTPRSTKKLKVDERTAGKKLF</sequence>
<feature type="compositionally biased region" description="Basic and acidic residues" evidence="4">
    <location>
        <begin position="924"/>
        <end position="936"/>
    </location>
</feature>
<keyword evidence="6" id="KW-1185">Reference proteome</keyword>
<feature type="compositionally biased region" description="Polar residues" evidence="4">
    <location>
        <begin position="1400"/>
        <end position="1416"/>
    </location>
</feature>
<evidence type="ECO:0008006" key="7">
    <source>
        <dbReference type="Google" id="ProtNLM"/>
    </source>
</evidence>
<feature type="compositionally biased region" description="Low complexity" evidence="4">
    <location>
        <begin position="1295"/>
        <end position="1304"/>
    </location>
</feature>
<dbReference type="OrthoDB" id="5859781at2759"/>
<evidence type="ECO:0000313" key="6">
    <source>
        <dbReference type="Proteomes" id="UP000215335"/>
    </source>
</evidence>
<name>A0A232EM05_9HYME</name>
<feature type="compositionally biased region" description="Polar residues" evidence="4">
    <location>
        <begin position="188"/>
        <end position="203"/>
    </location>
</feature>
<feature type="region of interest" description="Disordered" evidence="4">
    <location>
        <begin position="42"/>
        <end position="446"/>
    </location>
</feature>
<reference evidence="5 6" key="1">
    <citation type="journal article" date="2017" name="Curr. Biol.">
        <title>The Evolution of Venom by Co-option of Single-Copy Genes.</title>
        <authorList>
            <person name="Martinson E.O."/>
            <person name="Mrinalini"/>
            <person name="Kelkar Y.D."/>
            <person name="Chang C.H."/>
            <person name="Werren J.H."/>
        </authorList>
    </citation>
    <scope>NUCLEOTIDE SEQUENCE [LARGE SCALE GENOMIC DNA]</scope>
    <source>
        <strain evidence="5 6">Alberta</strain>
        <tissue evidence="5">Whole body</tissue>
    </source>
</reference>
<protein>
    <recommendedName>
        <fullName evidence="7">Claspin</fullName>
    </recommendedName>
</protein>
<feature type="region of interest" description="Disordered" evidence="4">
    <location>
        <begin position="1152"/>
        <end position="1187"/>
    </location>
</feature>
<feature type="compositionally biased region" description="Basic and acidic residues" evidence="4">
    <location>
        <begin position="665"/>
        <end position="674"/>
    </location>
</feature>
<evidence type="ECO:0000256" key="2">
    <source>
        <dbReference type="ARBA" id="ARBA00022553"/>
    </source>
</evidence>
<feature type="compositionally biased region" description="Low complexity" evidence="4">
    <location>
        <begin position="96"/>
        <end position="134"/>
    </location>
</feature>
<dbReference type="GO" id="GO:0010997">
    <property type="term" value="F:anaphase-promoting complex binding"/>
    <property type="evidence" value="ECO:0007669"/>
    <property type="project" value="TreeGrafter"/>
</dbReference>
<feature type="compositionally biased region" description="Basic and acidic residues" evidence="4">
    <location>
        <begin position="337"/>
        <end position="350"/>
    </location>
</feature>
<dbReference type="STRING" id="543379.A0A232EM05"/>
<organism evidence="5 6">
    <name type="scientific">Trichomalopsis sarcophagae</name>
    <dbReference type="NCBI Taxonomy" id="543379"/>
    <lineage>
        <taxon>Eukaryota</taxon>
        <taxon>Metazoa</taxon>
        <taxon>Ecdysozoa</taxon>
        <taxon>Arthropoda</taxon>
        <taxon>Hexapoda</taxon>
        <taxon>Insecta</taxon>
        <taxon>Pterygota</taxon>
        <taxon>Neoptera</taxon>
        <taxon>Endopterygota</taxon>
        <taxon>Hymenoptera</taxon>
        <taxon>Apocrita</taxon>
        <taxon>Proctotrupomorpha</taxon>
        <taxon>Chalcidoidea</taxon>
        <taxon>Pteromalidae</taxon>
        <taxon>Pteromalinae</taxon>
        <taxon>Trichomalopsis</taxon>
    </lineage>
</organism>
<feature type="compositionally biased region" description="Polar residues" evidence="4">
    <location>
        <begin position="1435"/>
        <end position="1445"/>
    </location>
</feature>
<feature type="compositionally biased region" description="Low complexity" evidence="4">
    <location>
        <begin position="175"/>
        <end position="185"/>
    </location>
</feature>
<feature type="compositionally biased region" description="Basic and acidic residues" evidence="4">
    <location>
        <begin position="1034"/>
        <end position="1044"/>
    </location>
</feature>
<feature type="compositionally biased region" description="Polar residues" evidence="4">
    <location>
        <begin position="150"/>
        <end position="165"/>
    </location>
</feature>
<accession>A0A232EM05</accession>
<evidence type="ECO:0000256" key="3">
    <source>
        <dbReference type="ARBA" id="ARBA00023242"/>
    </source>
</evidence>
<feature type="region of interest" description="Disordered" evidence="4">
    <location>
        <begin position="1400"/>
        <end position="1510"/>
    </location>
</feature>
<feature type="compositionally biased region" description="Low complexity" evidence="4">
    <location>
        <begin position="366"/>
        <end position="386"/>
    </location>
</feature>
<dbReference type="InterPro" id="IPR024146">
    <property type="entry name" value="Claspin"/>
</dbReference>
<feature type="compositionally biased region" description="Polar residues" evidence="4">
    <location>
        <begin position="49"/>
        <end position="69"/>
    </location>
</feature>
<feature type="compositionally biased region" description="Acidic residues" evidence="4">
    <location>
        <begin position="1010"/>
        <end position="1033"/>
    </location>
</feature>
<feature type="compositionally biased region" description="Basic and acidic residues" evidence="4">
    <location>
        <begin position="397"/>
        <end position="416"/>
    </location>
</feature>
<comment type="subcellular location">
    <subcellularLocation>
        <location evidence="1">Nucleus</location>
    </subcellularLocation>
</comment>
<feature type="compositionally biased region" description="Polar residues" evidence="4">
    <location>
        <begin position="239"/>
        <end position="253"/>
    </location>
</feature>
<feature type="compositionally biased region" description="Basic and acidic residues" evidence="4">
    <location>
        <begin position="434"/>
        <end position="443"/>
    </location>
</feature>
<feature type="compositionally biased region" description="Basic and acidic residues" evidence="4">
    <location>
        <begin position="1259"/>
        <end position="1275"/>
    </location>
</feature>
<dbReference type="GO" id="GO:0007095">
    <property type="term" value="P:mitotic G2 DNA damage checkpoint signaling"/>
    <property type="evidence" value="ECO:0007669"/>
    <property type="project" value="TreeGrafter"/>
</dbReference>
<feature type="compositionally biased region" description="Acidic residues" evidence="4">
    <location>
        <begin position="1474"/>
        <end position="1510"/>
    </location>
</feature>
<feature type="compositionally biased region" description="Basic and acidic residues" evidence="4">
    <location>
        <begin position="254"/>
        <end position="269"/>
    </location>
</feature>
<feature type="compositionally biased region" description="Basic and acidic residues" evidence="4">
    <location>
        <begin position="1827"/>
        <end position="1839"/>
    </location>
</feature>
<feature type="compositionally biased region" description="Low complexity" evidence="4">
    <location>
        <begin position="270"/>
        <end position="282"/>
    </location>
</feature>
<feature type="compositionally biased region" description="Polar residues" evidence="4">
    <location>
        <begin position="1813"/>
        <end position="1822"/>
    </location>
</feature>
<proteinExistence type="predicted"/>
<comment type="caution">
    <text evidence="5">The sequence shown here is derived from an EMBL/GenBank/DDBJ whole genome shotgun (WGS) entry which is preliminary data.</text>
</comment>
<feature type="compositionally biased region" description="Low complexity" evidence="4">
    <location>
        <begin position="211"/>
        <end position="226"/>
    </location>
</feature>
<dbReference type="GO" id="GO:0033314">
    <property type="term" value="P:mitotic DNA replication checkpoint signaling"/>
    <property type="evidence" value="ECO:0007669"/>
    <property type="project" value="TreeGrafter"/>
</dbReference>
<dbReference type="PANTHER" id="PTHR14396">
    <property type="entry name" value="CLASPIN"/>
    <property type="match status" value="1"/>
</dbReference>
<feature type="region of interest" description="Disordered" evidence="4">
    <location>
        <begin position="663"/>
        <end position="722"/>
    </location>
</feature>
<feature type="region of interest" description="Disordered" evidence="4">
    <location>
        <begin position="924"/>
        <end position="1134"/>
    </location>
</feature>
<feature type="compositionally biased region" description="Acidic residues" evidence="4">
    <location>
        <begin position="506"/>
        <end position="518"/>
    </location>
</feature>
<feature type="compositionally biased region" description="Basic and acidic residues" evidence="4">
    <location>
        <begin position="697"/>
        <end position="718"/>
    </location>
</feature>
<evidence type="ECO:0000256" key="1">
    <source>
        <dbReference type="ARBA" id="ARBA00004123"/>
    </source>
</evidence>
<keyword evidence="3" id="KW-0539">Nucleus</keyword>
<gene>
    <name evidence="5" type="ORF">TSAR_003271</name>
</gene>
<feature type="compositionally biased region" description="Acidic residues" evidence="4">
    <location>
        <begin position="991"/>
        <end position="1002"/>
    </location>
</feature>
<feature type="compositionally biased region" description="Basic residues" evidence="4">
    <location>
        <begin position="316"/>
        <end position="327"/>
    </location>
</feature>
<dbReference type="EMBL" id="NNAY01003487">
    <property type="protein sequence ID" value="OXU19342.1"/>
    <property type="molecule type" value="Genomic_DNA"/>
</dbReference>
<keyword evidence="2" id="KW-0597">Phosphoprotein</keyword>
<feature type="region of interest" description="Disordered" evidence="4">
    <location>
        <begin position="499"/>
        <end position="551"/>
    </location>
</feature>
<feature type="region of interest" description="Disordered" evidence="4">
    <location>
        <begin position="1258"/>
        <end position="1327"/>
    </location>
</feature>
<evidence type="ECO:0000313" key="5">
    <source>
        <dbReference type="EMBL" id="OXU19342.1"/>
    </source>
</evidence>
<dbReference type="GO" id="GO:0005634">
    <property type="term" value="C:nucleus"/>
    <property type="evidence" value="ECO:0007669"/>
    <property type="project" value="UniProtKB-SubCell"/>
</dbReference>
<feature type="region of interest" description="Disordered" evidence="4">
    <location>
        <begin position="577"/>
        <end position="602"/>
    </location>
</feature>